<sequence>KKPCFILRSSGRKGEYFVDNPFDRQPFKYVNQIQNQPDFLTLQPFNQTNPTHRNEFTSVYSRKPAQSSIVDHTDFDDQLKQFQQQQEEIAQQYLNEAQQLKQKIDFEAKQVQTELDLQRQYKPSSVQQMQHFQQSPPISQKLKTLFESNFEHLDLQKQILNQVTEGKLKIQECEVSEPILTAINQIDEFVKPVVGVEKDKNQPNVSVQLTQNLNQSTNQMQPNMQQQTQQNNAMQQQMKPNAQVQPTSVLTQQASHPLAIPRQVPSYITDLQQRFNLGMLQNQHLDQKSSLQSQKAHFATILQNEAQKQKELEDEKEEAVELLLLKIKEMSEQMGLQIKNVDNLHVKPTKHIEIEKPIEVQTFQIEQTETKQEPQQPSILKEEPKSVQVHEVVRIQRDPNLDMTKVNLQIPQIKIYRDATHQQQDPLFTKMVSAAKEAKEEVSFSKSLPKGSKILENSLKKQLSVLEKPKNNPEQTQEEDFDTLDLNLNLPQESLAPKEDLKVELDSPPKKQASLLIDLGESRNEKMNTSIKVELDQSMKKSPQPIEIPKKKKTIVKKKKVVGPIEKTMQIK</sequence>
<protein>
    <submittedName>
        <fullName evidence="3">Uncharacterized protein</fullName>
    </submittedName>
</protein>
<name>A0A146JZB7_9EUKA</name>
<gene>
    <name evidence="3" type="ORF">TPC1_30482</name>
</gene>
<evidence type="ECO:0000256" key="1">
    <source>
        <dbReference type="SAM" id="Coils"/>
    </source>
</evidence>
<feature type="non-terminal residue" evidence="3">
    <location>
        <position position="1"/>
    </location>
</feature>
<organism evidence="3">
    <name type="scientific">Trepomonas sp. PC1</name>
    <dbReference type="NCBI Taxonomy" id="1076344"/>
    <lineage>
        <taxon>Eukaryota</taxon>
        <taxon>Metamonada</taxon>
        <taxon>Diplomonadida</taxon>
        <taxon>Hexamitidae</taxon>
        <taxon>Hexamitinae</taxon>
        <taxon>Trepomonas</taxon>
    </lineage>
</organism>
<evidence type="ECO:0000313" key="3">
    <source>
        <dbReference type="EMBL" id="JAP90023.1"/>
    </source>
</evidence>
<feature type="coiled-coil region" evidence="1">
    <location>
        <begin position="299"/>
        <end position="333"/>
    </location>
</feature>
<evidence type="ECO:0000256" key="2">
    <source>
        <dbReference type="SAM" id="MobiDB-lite"/>
    </source>
</evidence>
<keyword evidence="1" id="KW-0175">Coiled coil</keyword>
<proteinExistence type="predicted"/>
<reference evidence="3" key="1">
    <citation type="submission" date="2015-07" db="EMBL/GenBank/DDBJ databases">
        <title>Adaptation to a free-living lifestyle via gene acquisitions in the diplomonad Trepomonas sp. PC1.</title>
        <authorList>
            <person name="Xu F."/>
            <person name="Jerlstrom-Hultqvist J."/>
            <person name="Kolisko M."/>
            <person name="Simpson A.G.B."/>
            <person name="Roger A.J."/>
            <person name="Svard S.G."/>
            <person name="Andersson J.O."/>
        </authorList>
    </citation>
    <scope>NUCLEOTIDE SEQUENCE</scope>
    <source>
        <strain evidence="3">PC1</strain>
    </source>
</reference>
<dbReference type="AlphaFoldDB" id="A0A146JZB7"/>
<dbReference type="EMBL" id="GDID01006583">
    <property type="protein sequence ID" value="JAP90023.1"/>
    <property type="molecule type" value="Transcribed_RNA"/>
</dbReference>
<accession>A0A146JZB7</accession>
<feature type="coiled-coil region" evidence="1">
    <location>
        <begin position="83"/>
        <end position="114"/>
    </location>
</feature>
<feature type="region of interest" description="Disordered" evidence="2">
    <location>
        <begin position="533"/>
        <end position="552"/>
    </location>
</feature>